<feature type="transmembrane region" description="Helical" evidence="6">
    <location>
        <begin position="304"/>
        <end position="329"/>
    </location>
</feature>
<feature type="transmembrane region" description="Helical" evidence="6">
    <location>
        <begin position="341"/>
        <end position="361"/>
    </location>
</feature>
<feature type="transmembrane region" description="Helical" evidence="6">
    <location>
        <begin position="426"/>
        <end position="448"/>
    </location>
</feature>
<evidence type="ECO:0000256" key="3">
    <source>
        <dbReference type="ARBA" id="ARBA00022692"/>
    </source>
</evidence>
<dbReference type="PANTHER" id="PTHR30619:SF1">
    <property type="entry name" value="RECOMBINATION PROTEIN 2"/>
    <property type="match status" value="1"/>
</dbReference>
<organism evidence="9 10">
    <name type="scientific">Arsukibacterium indicum</name>
    <dbReference type="NCBI Taxonomy" id="2848612"/>
    <lineage>
        <taxon>Bacteria</taxon>
        <taxon>Pseudomonadati</taxon>
        <taxon>Pseudomonadota</taxon>
        <taxon>Gammaproteobacteria</taxon>
        <taxon>Chromatiales</taxon>
        <taxon>Chromatiaceae</taxon>
        <taxon>Arsukibacterium</taxon>
    </lineage>
</organism>
<evidence type="ECO:0000256" key="2">
    <source>
        <dbReference type="ARBA" id="ARBA00022475"/>
    </source>
</evidence>
<feature type="transmembrane region" description="Helical" evidence="6">
    <location>
        <begin position="455"/>
        <end position="472"/>
    </location>
</feature>
<feature type="domain" description="DUF4131" evidence="8">
    <location>
        <begin position="8"/>
        <end position="150"/>
    </location>
</feature>
<evidence type="ECO:0000313" key="9">
    <source>
        <dbReference type="EMBL" id="MBV2128427.1"/>
    </source>
</evidence>
<feature type="domain" description="ComEC/Rec2-related protein" evidence="7">
    <location>
        <begin position="186"/>
        <end position="452"/>
    </location>
</feature>
<dbReference type="NCBIfam" id="TIGR00360">
    <property type="entry name" value="ComEC_N-term"/>
    <property type="match status" value="1"/>
</dbReference>
<evidence type="ECO:0000256" key="6">
    <source>
        <dbReference type="SAM" id="Phobius"/>
    </source>
</evidence>
<proteinExistence type="predicted"/>
<keyword evidence="10" id="KW-1185">Reference proteome</keyword>
<feature type="transmembrane region" description="Helical" evidence="6">
    <location>
        <begin position="6"/>
        <end position="24"/>
    </location>
</feature>
<dbReference type="NCBIfam" id="TIGR00361">
    <property type="entry name" value="ComEC_Rec2"/>
    <property type="match status" value="1"/>
</dbReference>
<feature type="transmembrane region" description="Helical" evidence="6">
    <location>
        <begin position="29"/>
        <end position="46"/>
    </location>
</feature>
<feature type="transmembrane region" description="Helical" evidence="6">
    <location>
        <begin position="373"/>
        <end position="406"/>
    </location>
</feature>
<keyword evidence="5 6" id="KW-0472">Membrane</keyword>
<comment type="subcellular location">
    <subcellularLocation>
        <location evidence="1">Cell membrane</location>
        <topology evidence="1">Multi-pass membrane protein</topology>
    </subcellularLocation>
</comment>
<evidence type="ECO:0000256" key="4">
    <source>
        <dbReference type="ARBA" id="ARBA00022989"/>
    </source>
</evidence>
<dbReference type="InterPro" id="IPR004477">
    <property type="entry name" value="ComEC_N"/>
</dbReference>
<keyword evidence="4 6" id="KW-1133">Transmembrane helix</keyword>
<dbReference type="InterPro" id="IPR004797">
    <property type="entry name" value="Competence_ComEC/Rec2"/>
</dbReference>
<accession>A0ABS6MI01</accession>
<keyword evidence="2" id="KW-1003">Cell membrane</keyword>
<keyword evidence="3 6" id="KW-0812">Transmembrane</keyword>
<protein>
    <submittedName>
        <fullName evidence="9">DNA internalization-related competence protein ComEC/Rec2</fullName>
    </submittedName>
</protein>
<comment type="caution">
    <text evidence="9">The sequence shown here is derived from an EMBL/GenBank/DDBJ whole genome shotgun (WGS) entry which is preliminary data.</text>
</comment>
<evidence type="ECO:0000256" key="5">
    <source>
        <dbReference type="ARBA" id="ARBA00023136"/>
    </source>
</evidence>
<evidence type="ECO:0000256" key="1">
    <source>
        <dbReference type="ARBA" id="ARBA00004651"/>
    </source>
</evidence>
<dbReference type="Proteomes" id="UP000704611">
    <property type="component" value="Unassembled WGS sequence"/>
</dbReference>
<dbReference type="EMBL" id="JAHRID010000002">
    <property type="protein sequence ID" value="MBV2128427.1"/>
    <property type="molecule type" value="Genomic_DNA"/>
</dbReference>
<reference evidence="9 10" key="1">
    <citation type="submission" date="2021-06" db="EMBL/GenBank/DDBJ databases">
        <title>Rheinheimera indica sp. nov., isolated from deep-sea sediment.</title>
        <authorList>
            <person name="Wang Z."/>
            <person name="Zhang X.-Y."/>
        </authorList>
    </citation>
    <scope>NUCLEOTIDE SEQUENCE [LARGE SCALE GENOMIC DNA]</scope>
    <source>
        <strain evidence="9 10">SM2107</strain>
    </source>
</reference>
<evidence type="ECO:0000259" key="8">
    <source>
        <dbReference type="Pfam" id="PF13567"/>
    </source>
</evidence>
<sequence length="728" mass="81328">MSLFLPIVPPFFSIFFVMLFLTLFIRRRLYLLLLLGAASFLASWSWQYHQYQAAQQAMLHLPGAPVLVKIDTTPKHYPDYTQLSATVVSGPAAGYRLALRWQQPPALASGQYWRLRLHLKPVHGVANPAGFNSQTHYYINSLVASGFVARGPQILLGQQHSVRQQIVARVEQATYPYRTEPLLKALAVGEREFLDTLWQGAQHSGLGHLLAISGLHIGLVFGWVLWLGGWSKGLLAIRRQQQLVLICALAAALLYAWLASFAIPTLRAVTALSILVICRSQLVNISLSRFWLLFVALMLLVQPFWVLSASFWLSVLAVAIIFIVIWRYPLNGTSWQAKAKWFLLFHLVLSLLMTLLGVVLFGGFSPLMLLSNLLFVPWCSLIAIPLLLVSLFLTVVGLNINVAWQLTDLAFMPLLWWLEHSAGLQVWWPVSQASALSVALTAVLLILMLIYSRKAALLLLPLCILFLSGSALQPRHWQLHLLDSGQRQLILLQRGSVALLYDLAPAGAIQDIAEQQLRPVLRQQGIHQLDIVLFRQQRSERGRQWAKLTNYQSDQGSLTQFSQQLVTGGCSELPTRYQDVAIEVLIADNADSCIIRLTIGHWRVLIPGKISTATEQALIAGNDDLRADILVLANNGSATVNSLALLEQVRPVLALNAAAFMNGYQHPATAVEQRLALLRVPLLNTADYGAIRLEFTDENIRVSSWRQQRMPFWLEKPPPIAETLATTR</sequence>
<feature type="transmembrane region" description="Helical" evidence="6">
    <location>
        <begin position="209"/>
        <end position="231"/>
    </location>
</feature>
<dbReference type="Pfam" id="PF03772">
    <property type="entry name" value="Competence"/>
    <property type="match status" value="1"/>
</dbReference>
<feature type="transmembrane region" description="Helical" evidence="6">
    <location>
        <begin position="243"/>
        <end position="263"/>
    </location>
</feature>
<evidence type="ECO:0000259" key="7">
    <source>
        <dbReference type="Pfam" id="PF03772"/>
    </source>
</evidence>
<dbReference type="InterPro" id="IPR052159">
    <property type="entry name" value="Competence_DNA_uptake"/>
</dbReference>
<evidence type="ECO:0000313" key="10">
    <source>
        <dbReference type="Proteomes" id="UP000704611"/>
    </source>
</evidence>
<name>A0ABS6MI01_9GAMM</name>
<dbReference type="InterPro" id="IPR025405">
    <property type="entry name" value="DUF4131"/>
</dbReference>
<dbReference type="Pfam" id="PF13567">
    <property type="entry name" value="DUF4131"/>
    <property type="match status" value="1"/>
</dbReference>
<dbReference type="RefSeq" id="WP_217667801.1">
    <property type="nucleotide sequence ID" value="NZ_JAHRID010000002.1"/>
</dbReference>
<gene>
    <name evidence="9" type="ORF">KQY15_04890</name>
</gene>
<dbReference type="PANTHER" id="PTHR30619">
    <property type="entry name" value="DNA INTERNALIZATION/COMPETENCE PROTEIN COMEC/REC2"/>
    <property type="match status" value="1"/>
</dbReference>